<dbReference type="PANTHER" id="PTHR23423">
    <property type="entry name" value="ORGANIC SOLUTE TRANSPORTER-RELATED"/>
    <property type="match status" value="1"/>
</dbReference>
<dbReference type="Pfam" id="PF03619">
    <property type="entry name" value="Solute_trans_a"/>
    <property type="match status" value="1"/>
</dbReference>
<evidence type="ECO:0000256" key="6">
    <source>
        <dbReference type="SAM" id="Phobius"/>
    </source>
</evidence>
<evidence type="ECO:0000256" key="5">
    <source>
        <dbReference type="SAM" id="MobiDB-lite"/>
    </source>
</evidence>
<feature type="transmembrane region" description="Helical" evidence="6">
    <location>
        <begin position="252"/>
        <end position="280"/>
    </location>
</feature>
<comment type="subcellular location">
    <subcellularLocation>
        <location evidence="1">Membrane</location>
        <topology evidence="1">Multi-pass membrane protein</topology>
    </subcellularLocation>
</comment>
<feature type="compositionally biased region" description="Polar residues" evidence="5">
    <location>
        <begin position="727"/>
        <end position="748"/>
    </location>
</feature>
<dbReference type="AlphaFoldDB" id="A0A9P3PKI3"/>
<feature type="region of interest" description="Disordered" evidence="5">
    <location>
        <begin position="474"/>
        <end position="494"/>
    </location>
</feature>
<comment type="caution">
    <text evidence="7">The sequence shown here is derived from an EMBL/GenBank/DDBJ whole genome shotgun (WGS) entry which is preliminary data.</text>
</comment>
<feature type="region of interest" description="Disordered" evidence="5">
    <location>
        <begin position="791"/>
        <end position="810"/>
    </location>
</feature>
<organism evidence="7 8">
    <name type="scientific">Lyophyllum shimeji</name>
    <name type="common">Hon-shimeji</name>
    <name type="synonym">Tricholoma shimeji</name>
    <dbReference type="NCBI Taxonomy" id="47721"/>
    <lineage>
        <taxon>Eukaryota</taxon>
        <taxon>Fungi</taxon>
        <taxon>Dikarya</taxon>
        <taxon>Basidiomycota</taxon>
        <taxon>Agaricomycotina</taxon>
        <taxon>Agaricomycetes</taxon>
        <taxon>Agaricomycetidae</taxon>
        <taxon>Agaricales</taxon>
        <taxon>Tricholomatineae</taxon>
        <taxon>Lyophyllaceae</taxon>
        <taxon>Lyophyllum</taxon>
    </lineage>
</organism>
<feature type="transmembrane region" description="Helical" evidence="6">
    <location>
        <begin position="292"/>
        <end position="313"/>
    </location>
</feature>
<proteinExistence type="predicted"/>
<dbReference type="OrthoDB" id="5348404at2759"/>
<feature type="transmembrane region" description="Helical" evidence="6">
    <location>
        <begin position="183"/>
        <end position="205"/>
    </location>
</feature>
<feature type="region of interest" description="Disordered" evidence="5">
    <location>
        <begin position="510"/>
        <end position="612"/>
    </location>
</feature>
<keyword evidence="3 6" id="KW-1133">Transmembrane helix</keyword>
<sequence length="810" mass="91437">METNPQTMSTSGGRCYKARAQDGPALIQNGNVVFQAYHVGWIIAGFFAMVATGVSFWLVDKHLQWYTNKREQRYIVRILFMVPIYALVSFASFLFWNHATILVLIRDGYESTVLTAFFYLLLMYLSHDPEEQKSIFLKAGLSREADRQARKTGEVKKWVFPLGFIKWKPHDGLYFLQLMKWGVLQYCVIRPTTTLAAVILDYMGLYCEESWALGWGHVYITIIVSLSVTIAMYCLIQLYVSVADYLAPHRALLKLFAIKAVVFLTFWQATFLSVLSMFGVVKDTKYMTAADINIGIGAVLETVEMTLFAFLHIRAFTYRIYRPFNSPDSAEPEPERTPRLRSLVHAMDLRETLREIWIGCIYIWDKLRGKEPTPDVGARRIAHYEGAFGRPRASRFTGDNGNGNSVAAPEERPTLPAVKIAVDEEVDVDIEGEKQWLGLGDDYGYGLGYIKREKSDDLAVQIERELKKRGYTTDIAGRGHIGPPPDVDPGEDARRQASWWRRIYNRFSEHESEHEDEQGMSLMTHKSKRRSRRHWRGSKVVERDSLEPDIDDPPPPSLTRQHRNLRDSQLPSATEDILAPLPIFQDPRIPRQRGPPRIELPNLSSPSSDGVSLDTGAHATISPPTESSHADSLLGRIFPRTAKSQPTDLEMTGVGPFSVESMDEEAHARLSKAARNMLGQYYEFGVSAVEMSASTHHRYRDPQGPSTVRVIEPTYPSQSLHCRESAQHGSSVADSSPLRTPAPASTSSPRKEVPLRPQELNIQRVVPPPKVYIPVQVQQTATIREVSPLVATSLQRDKNPLMSRPDATVP</sequence>
<keyword evidence="2 6" id="KW-0812">Transmembrane</keyword>
<dbReference type="Proteomes" id="UP001063166">
    <property type="component" value="Unassembled WGS sequence"/>
</dbReference>
<evidence type="ECO:0000313" key="8">
    <source>
        <dbReference type="Proteomes" id="UP001063166"/>
    </source>
</evidence>
<reference evidence="7" key="1">
    <citation type="submission" date="2022-07" db="EMBL/GenBank/DDBJ databases">
        <title>The genome of Lyophyllum shimeji provides insight into the initial evolution of ectomycorrhizal fungal genome.</title>
        <authorList>
            <person name="Kobayashi Y."/>
            <person name="Shibata T."/>
            <person name="Hirakawa H."/>
            <person name="Shigenobu S."/>
            <person name="Nishiyama T."/>
            <person name="Yamada A."/>
            <person name="Hasebe M."/>
            <person name="Kawaguchi M."/>
        </authorList>
    </citation>
    <scope>NUCLEOTIDE SEQUENCE</scope>
    <source>
        <strain evidence="7">AT787</strain>
    </source>
</reference>
<feature type="transmembrane region" description="Helical" evidence="6">
    <location>
        <begin position="39"/>
        <end position="59"/>
    </location>
</feature>
<dbReference type="SMART" id="SM01417">
    <property type="entry name" value="Solute_trans_a"/>
    <property type="match status" value="1"/>
</dbReference>
<accession>A0A9P3PKI3</accession>
<feature type="transmembrane region" description="Helical" evidence="6">
    <location>
        <begin position="108"/>
        <end position="125"/>
    </location>
</feature>
<keyword evidence="4 6" id="KW-0472">Membrane</keyword>
<evidence type="ECO:0000256" key="2">
    <source>
        <dbReference type="ARBA" id="ARBA00022692"/>
    </source>
</evidence>
<feature type="compositionally biased region" description="Basic residues" evidence="5">
    <location>
        <begin position="525"/>
        <end position="537"/>
    </location>
</feature>
<evidence type="ECO:0000313" key="7">
    <source>
        <dbReference type="EMBL" id="GLB37386.1"/>
    </source>
</evidence>
<evidence type="ECO:0000256" key="4">
    <source>
        <dbReference type="ARBA" id="ARBA00023136"/>
    </source>
</evidence>
<dbReference type="InterPro" id="IPR005178">
    <property type="entry name" value="Ostalpha/TMEM184C"/>
</dbReference>
<dbReference type="GO" id="GO:0016020">
    <property type="term" value="C:membrane"/>
    <property type="evidence" value="ECO:0007669"/>
    <property type="project" value="UniProtKB-SubCell"/>
</dbReference>
<evidence type="ECO:0000256" key="3">
    <source>
        <dbReference type="ARBA" id="ARBA00022989"/>
    </source>
</evidence>
<evidence type="ECO:0000256" key="1">
    <source>
        <dbReference type="ARBA" id="ARBA00004141"/>
    </source>
</evidence>
<gene>
    <name evidence="7" type="ORF">LshimejAT787_0404370</name>
</gene>
<feature type="transmembrane region" description="Helical" evidence="6">
    <location>
        <begin position="217"/>
        <end position="240"/>
    </location>
</feature>
<name>A0A9P3PKI3_LYOSH</name>
<keyword evidence="8" id="KW-1185">Reference proteome</keyword>
<feature type="region of interest" description="Disordered" evidence="5">
    <location>
        <begin position="720"/>
        <end position="761"/>
    </location>
</feature>
<protein>
    <submittedName>
        <fullName evidence="7">Organic solute transporter Ostalpha</fullName>
    </submittedName>
</protein>
<dbReference type="EMBL" id="BRPK01000004">
    <property type="protein sequence ID" value="GLB37386.1"/>
    <property type="molecule type" value="Genomic_DNA"/>
</dbReference>
<feature type="transmembrane region" description="Helical" evidence="6">
    <location>
        <begin position="74"/>
        <end position="96"/>
    </location>
</feature>